<keyword evidence="2" id="KW-0378">Hydrolase</keyword>
<sequence>MAKAFEEMGVCAELLRIVSEHEWLVPTPVQTEVIPLMLGGGDVLAAAETRVVRFSKNGVMFDDASPLDPSFGRKAALFPAVAVKNAAVAANFGDNLAPTAPEFIGVGQAQPDQLALNTSESIADRTSFAANGDAVAVPLAIIVEPSRDLAQQVFDCSVAFKKYFVNPSIRSSLAVGGVSLKDQTRKIYQAGGCELVVGTPGRLLEMADHGVLDLSRIKFLVLDEVDQLIATDSVPAIMSLHSRMPSQEVTCGLDRLQVSFFSATLHANGVLDLANRICRHPLLIDLKGREYIPETVHHLVIKANPAGDFVDSEAKRLVLPLPPTDGVHDASVQHSVAKQLKQSLTDPASLDEEAKSQAIKYLKPQILVHLIQRLHIEQCMVFCRTNLDCDLLEQYLLSVGGGGGRFSGEKRKSGKENELSCCVLAGMRTMAGRQQALDAFKSGDIRILICTDVAARGIDVKHLACIINMTLPNTEENYIHRVGRVGRNDAMGLAISIVADEDMKEKVWFHRCNKFKGKGCVNRKLAAEGGCAVLYDETAIKKSIEKRLHKTIETVRSLSDLERTIDKVGGMKQYGMEREALTQQPNPALQKLAPVVRKLAELEAGVQNSWLHLHALTRQYENKP</sequence>
<keyword evidence="1" id="KW-0547">Nucleotide-binding</keyword>
<reference evidence="9" key="1">
    <citation type="submission" date="2022-11" db="EMBL/GenBank/DDBJ databases">
        <authorList>
            <person name="Morgan W.R."/>
            <person name="Tartar A."/>
        </authorList>
    </citation>
    <scope>NUCLEOTIDE SEQUENCE</scope>
    <source>
        <strain evidence="9">ARSEF 373</strain>
    </source>
</reference>
<dbReference type="PROSITE" id="PS51192">
    <property type="entry name" value="HELICASE_ATP_BIND_1"/>
    <property type="match status" value="1"/>
</dbReference>
<evidence type="ECO:0000259" key="6">
    <source>
        <dbReference type="PROSITE" id="PS51192"/>
    </source>
</evidence>
<dbReference type="SMART" id="SM00487">
    <property type="entry name" value="DEXDc"/>
    <property type="match status" value="1"/>
</dbReference>
<name>A0AAV2ZHQ8_9STRA</name>
<evidence type="ECO:0000259" key="7">
    <source>
        <dbReference type="PROSITE" id="PS51194"/>
    </source>
</evidence>
<dbReference type="Gene3D" id="3.40.50.300">
    <property type="entry name" value="P-loop containing nucleotide triphosphate hydrolases"/>
    <property type="match status" value="3"/>
</dbReference>
<dbReference type="CDD" id="cd18787">
    <property type="entry name" value="SF2_C_DEAD"/>
    <property type="match status" value="1"/>
</dbReference>
<dbReference type="AlphaFoldDB" id="A0AAV2ZHQ8"/>
<evidence type="ECO:0000313" key="10">
    <source>
        <dbReference type="Proteomes" id="UP001146120"/>
    </source>
</evidence>
<dbReference type="Pfam" id="PF00271">
    <property type="entry name" value="Helicase_C"/>
    <property type="match status" value="1"/>
</dbReference>
<organism evidence="9 10">
    <name type="scientific">Lagenidium giganteum</name>
    <dbReference type="NCBI Taxonomy" id="4803"/>
    <lineage>
        <taxon>Eukaryota</taxon>
        <taxon>Sar</taxon>
        <taxon>Stramenopiles</taxon>
        <taxon>Oomycota</taxon>
        <taxon>Peronosporomycetes</taxon>
        <taxon>Pythiales</taxon>
        <taxon>Pythiaceae</taxon>
    </lineage>
</organism>
<dbReference type="InterPro" id="IPR027417">
    <property type="entry name" value="P-loop_NTPase"/>
</dbReference>
<reference evidence="9" key="2">
    <citation type="journal article" date="2023" name="Microbiol Resour">
        <title>Decontamination and Annotation of the Draft Genome Sequence of the Oomycete Lagenidium giganteum ARSEF 373.</title>
        <authorList>
            <person name="Morgan W.R."/>
            <person name="Tartar A."/>
        </authorList>
    </citation>
    <scope>NUCLEOTIDE SEQUENCE</scope>
    <source>
        <strain evidence="9">ARSEF 373</strain>
    </source>
</reference>
<dbReference type="SMART" id="SM00490">
    <property type="entry name" value="HELICc"/>
    <property type="match status" value="1"/>
</dbReference>
<dbReference type="PANTHER" id="PTHR47959:SF13">
    <property type="entry name" value="ATP-DEPENDENT RNA HELICASE RHLE"/>
    <property type="match status" value="1"/>
</dbReference>
<dbReference type="GO" id="GO:0016787">
    <property type="term" value="F:hydrolase activity"/>
    <property type="evidence" value="ECO:0007669"/>
    <property type="project" value="UniProtKB-KW"/>
</dbReference>
<dbReference type="InterPro" id="IPR014014">
    <property type="entry name" value="RNA_helicase_DEAD_Q_motif"/>
</dbReference>
<dbReference type="PROSITE" id="PS51195">
    <property type="entry name" value="Q_MOTIF"/>
    <property type="match status" value="1"/>
</dbReference>
<evidence type="ECO:0008006" key="11">
    <source>
        <dbReference type="Google" id="ProtNLM"/>
    </source>
</evidence>
<dbReference type="Pfam" id="PF00270">
    <property type="entry name" value="DEAD"/>
    <property type="match status" value="1"/>
</dbReference>
<evidence type="ECO:0000313" key="9">
    <source>
        <dbReference type="EMBL" id="DBA04622.1"/>
    </source>
</evidence>
<keyword evidence="4" id="KW-0067">ATP-binding</keyword>
<dbReference type="PROSITE" id="PS51194">
    <property type="entry name" value="HELICASE_CTER"/>
    <property type="match status" value="1"/>
</dbReference>
<dbReference type="GO" id="GO:0003724">
    <property type="term" value="F:RNA helicase activity"/>
    <property type="evidence" value="ECO:0007669"/>
    <property type="project" value="InterPro"/>
</dbReference>
<evidence type="ECO:0000256" key="4">
    <source>
        <dbReference type="ARBA" id="ARBA00022840"/>
    </source>
</evidence>
<dbReference type="GO" id="GO:0003676">
    <property type="term" value="F:nucleic acid binding"/>
    <property type="evidence" value="ECO:0007669"/>
    <property type="project" value="InterPro"/>
</dbReference>
<gene>
    <name evidence="9" type="ORF">N0F65_012205</name>
</gene>
<feature type="domain" description="Helicase C-terminal" evidence="7">
    <location>
        <begin position="354"/>
        <end position="569"/>
    </location>
</feature>
<dbReference type="EMBL" id="DAKRPA010000006">
    <property type="protein sequence ID" value="DBA04622.1"/>
    <property type="molecule type" value="Genomic_DNA"/>
</dbReference>
<evidence type="ECO:0000256" key="5">
    <source>
        <dbReference type="PROSITE-ProRule" id="PRU00552"/>
    </source>
</evidence>
<dbReference type="PANTHER" id="PTHR47959">
    <property type="entry name" value="ATP-DEPENDENT RNA HELICASE RHLE-RELATED"/>
    <property type="match status" value="1"/>
</dbReference>
<feature type="domain" description="DEAD-box RNA helicase Q" evidence="8">
    <location>
        <begin position="3"/>
        <end position="31"/>
    </location>
</feature>
<comment type="caution">
    <text evidence="9">The sequence shown here is derived from an EMBL/GenBank/DDBJ whole genome shotgun (WGS) entry which is preliminary data.</text>
</comment>
<keyword evidence="10" id="KW-1185">Reference proteome</keyword>
<evidence type="ECO:0000256" key="1">
    <source>
        <dbReference type="ARBA" id="ARBA00022741"/>
    </source>
</evidence>
<dbReference type="InterPro" id="IPR011545">
    <property type="entry name" value="DEAD/DEAH_box_helicase_dom"/>
</dbReference>
<dbReference type="GO" id="GO:0005524">
    <property type="term" value="F:ATP binding"/>
    <property type="evidence" value="ECO:0007669"/>
    <property type="project" value="UniProtKB-KW"/>
</dbReference>
<proteinExistence type="predicted"/>
<evidence type="ECO:0000259" key="8">
    <source>
        <dbReference type="PROSITE" id="PS51195"/>
    </source>
</evidence>
<feature type="short sequence motif" description="Q motif" evidence="5">
    <location>
        <begin position="3"/>
        <end position="31"/>
    </location>
</feature>
<feature type="domain" description="Helicase ATP-binding" evidence="6">
    <location>
        <begin position="138"/>
        <end position="283"/>
    </location>
</feature>
<dbReference type="Proteomes" id="UP001146120">
    <property type="component" value="Unassembled WGS sequence"/>
</dbReference>
<dbReference type="SUPFAM" id="SSF52540">
    <property type="entry name" value="P-loop containing nucleoside triphosphate hydrolases"/>
    <property type="match status" value="1"/>
</dbReference>
<dbReference type="GO" id="GO:0005829">
    <property type="term" value="C:cytosol"/>
    <property type="evidence" value="ECO:0007669"/>
    <property type="project" value="TreeGrafter"/>
</dbReference>
<dbReference type="InterPro" id="IPR014001">
    <property type="entry name" value="Helicase_ATP-bd"/>
</dbReference>
<dbReference type="InterPro" id="IPR001650">
    <property type="entry name" value="Helicase_C-like"/>
</dbReference>
<protein>
    <recommendedName>
        <fullName evidence="11">RNA helicase</fullName>
    </recommendedName>
</protein>
<accession>A0AAV2ZHQ8</accession>
<keyword evidence="3" id="KW-0347">Helicase</keyword>
<dbReference type="InterPro" id="IPR050079">
    <property type="entry name" value="DEAD_box_RNA_helicase"/>
</dbReference>
<evidence type="ECO:0000256" key="2">
    <source>
        <dbReference type="ARBA" id="ARBA00022801"/>
    </source>
</evidence>
<evidence type="ECO:0000256" key="3">
    <source>
        <dbReference type="ARBA" id="ARBA00022806"/>
    </source>
</evidence>